<evidence type="ECO:0000256" key="8">
    <source>
        <dbReference type="ARBA" id="ARBA00022989"/>
    </source>
</evidence>
<dbReference type="PRINTS" id="PR00702">
    <property type="entry name" value="ACRIFLAVINRP"/>
</dbReference>
<dbReference type="Pfam" id="PF02321">
    <property type="entry name" value="OEP"/>
    <property type="match status" value="2"/>
</dbReference>
<sequence length="1500" mass="165281">MKSDFFIDRPVFSTVISVIIVLVGLIGLVMLPVDQYPPIVPPVVKVSASYPGASAQTVAQAVATPIEQELNGTPGMLYMESTNTNSGSFSATITFDITSNPDLAAVEVQNRVKLAESRLPAEVVQNGISVEKESASRLMTITVLSDDPKFDEIYLSNYTTLNVLDMLRRVPGVGGVSNVGSRYYAMQIWVQPDKLASFGLTVKDLQNALKDQNRESAAGVLGQQPINDVDITIPITATGRLSSVGEFENIVVRAGQDGSIIRIKDVARVSLEAQSYNTESGINARNAAVMNVYLLPGANAMEVAGNIRATMEEISRNFPEGMTYDIPFDVTSYISESIHHVYKTLFEALFLVILVVFLSLQSWRATLIPAIAVPISLVGTFGIMLIFGFSLNMMTLLGLILAIGIVVDDAIVVVENVDRIMEEEHLSPYEATKKAMSGIGGALIAMSLVLCAVFVPVSFLSGITGQLFRQFTVTIAVSVIISTIVALTLSPVMCSIFLKPHDPGKKKNIIFRKINDALAKGNSFYAKMIHASLRHSRRMFAFFGVAIVGIWVMGKIVPSSFIPKEDQGYFTVELELPVGATLERTREVTDRAMAFLLRQHDIQYVLNVTGSSPRLGTSQGNSTLTVIMKPWDERNETDIEKTMQLVRDSLSRYPESKVYISTPAVIPGLGSTGGFSMVLETRGDATYEQLQAASDTLLYYASQRKELTGLSSGLQKDIPQLFFDADRDKIQLLGVPLSDVFSTLKTFTGSQYVNDFNMFNRVYRVYLQAEAPYRAHQNNLDLFFVRSSSGAMIPVTALGTTEYTTGPGTIKRFNMYYSATINGEPAHGTSSGQAMAILEEIVDEHLPDNIGVEWSGLSYQEKKEGGQTGLVLALALLFVFLFLAAQYESWSVPIAVILSLPIAIFGAYLGVWVLGMESNIYFQIGLVMLVGLVAKNAILIVEFAKEEVEKGKSLEEAAVTAAHLRFRPIVMTSLAFILGMLPLVFATGPGSESRQNIGTGVFFGMIVAISAGIVFVPFFFVWIYKMKKKMSVRKRRKAGLPGAGTLTAVLVLAGGLSATSCSPAKYCAEPDVELPDRYTLTSGTDSVTIADIEWWELYSDTTLRRLISDALEYNKDMLVAAERVRELEYRYRIQRSSLWPSVTAEAYVDNEYNNYGGNEPDPDDPEIGIPKLNIGWEIDLWGHLRWASREKLAEYLSSVEARRALKMTLVSDVARAYYELLALDNELNIVRRTLNTRQAGVNTAKIRFEGGLTSEVPYQQSLVELASTASLVPDLEAKVAMKESELAFLTGSYPKTIERERALLELSYNKEVPLGVPSRLLERRPDIRAAYQDLYAAQAAVGVAQAERFPTFTISLTGGLESNAFNNLLRSPFYYAAASFASPVFQFGKKKSQFKAAIAQYNQTKYEYEKTVMQAFKEVYDASVNFNSARKNTGLKFDLQEATRKYVSLTMSQYINGTINYLDLLDAQRAYFDAQVELSNAIMNEHLALVDLYKALGGGW</sequence>
<feature type="transmembrane region" description="Helical" evidence="11">
    <location>
        <begin position="892"/>
        <end position="914"/>
    </location>
</feature>
<dbReference type="Gene3D" id="3.30.70.1440">
    <property type="entry name" value="Multidrug efflux transporter AcrB pore domain"/>
    <property type="match status" value="1"/>
</dbReference>
<dbReference type="PANTHER" id="PTHR32063:SF13">
    <property type="entry name" value="MULTIDRUG EFFLUX PUMP SUBUNIT ACRB-RELATED"/>
    <property type="match status" value="1"/>
</dbReference>
<feature type="transmembrane region" description="Helical" evidence="11">
    <location>
        <begin position="539"/>
        <end position="557"/>
    </location>
</feature>
<evidence type="ECO:0000256" key="2">
    <source>
        <dbReference type="ARBA" id="ARBA00007613"/>
    </source>
</evidence>
<evidence type="ECO:0000256" key="4">
    <source>
        <dbReference type="ARBA" id="ARBA00022448"/>
    </source>
</evidence>
<dbReference type="Proteomes" id="UP000725002">
    <property type="component" value="Unassembled WGS sequence"/>
</dbReference>
<keyword evidence="10" id="KW-0564">Palmitate</keyword>
<reference evidence="13" key="1">
    <citation type="submission" date="2020-10" db="EMBL/GenBank/DDBJ databases">
        <authorList>
            <person name="Gilroy R."/>
        </authorList>
    </citation>
    <scope>NUCLEOTIDE SEQUENCE</scope>
    <source>
        <strain evidence="13">G3-8215</strain>
    </source>
</reference>
<dbReference type="InterPro" id="IPR010131">
    <property type="entry name" value="MdtP/NodT-like"/>
</dbReference>
<dbReference type="EMBL" id="JADILV010000023">
    <property type="protein sequence ID" value="MBO8483146.1"/>
    <property type="molecule type" value="Genomic_DNA"/>
</dbReference>
<evidence type="ECO:0000256" key="6">
    <source>
        <dbReference type="ARBA" id="ARBA00022519"/>
    </source>
</evidence>
<comment type="similarity">
    <text evidence="2 10">Belongs to the outer membrane factor (OMF) (TC 1.B.17) family.</text>
</comment>
<keyword evidence="8 11" id="KW-1133">Transmembrane helix</keyword>
<feature type="transmembrane region" description="Helical" evidence="11">
    <location>
        <begin position="1038"/>
        <end position="1058"/>
    </location>
</feature>
<evidence type="ECO:0000256" key="11">
    <source>
        <dbReference type="SAM" id="Phobius"/>
    </source>
</evidence>
<comment type="subcellular location">
    <subcellularLocation>
        <location evidence="1">Cell inner membrane</location>
        <topology evidence="1">Multi-pass membrane protein</topology>
    </subcellularLocation>
    <subcellularLocation>
        <location evidence="10">Cell membrane</location>
        <topology evidence="10">Lipid-anchor</topology>
    </subcellularLocation>
</comment>
<evidence type="ECO:0000256" key="10">
    <source>
        <dbReference type="RuleBase" id="RU362097"/>
    </source>
</evidence>
<dbReference type="FunFam" id="3.30.70.1430:FF:000001">
    <property type="entry name" value="Efflux pump membrane transporter"/>
    <property type="match status" value="1"/>
</dbReference>
<organism evidence="13 14">
    <name type="scientific">Candidatus Cryptobacteroides avicola</name>
    <dbReference type="NCBI Taxonomy" id="2840757"/>
    <lineage>
        <taxon>Bacteria</taxon>
        <taxon>Pseudomonadati</taxon>
        <taxon>Bacteroidota</taxon>
        <taxon>Bacteroidia</taxon>
        <taxon>Bacteroidales</taxon>
        <taxon>Candidatus Cryptobacteroides</taxon>
    </lineage>
</organism>
<keyword evidence="4" id="KW-0813">Transport</keyword>
<feature type="transmembrane region" description="Helical" evidence="11">
    <location>
        <begin position="12"/>
        <end position="33"/>
    </location>
</feature>
<keyword evidence="10" id="KW-0449">Lipoprotein</keyword>
<dbReference type="NCBIfam" id="TIGR01845">
    <property type="entry name" value="outer_NodT"/>
    <property type="match status" value="1"/>
</dbReference>
<keyword evidence="10" id="KW-1134">Transmembrane beta strand</keyword>
<dbReference type="SUPFAM" id="SSF82693">
    <property type="entry name" value="Multidrug efflux transporter AcrB pore domain, PN1, PN2, PC1 and PC2 subdomains"/>
    <property type="match status" value="3"/>
</dbReference>
<comment type="caution">
    <text evidence="13">The sequence shown here is derived from an EMBL/GenBank/DDBJ whole genome shotgun (WGS) entry which is preliminary data.</text>
</comment>
<dbReference type="Gene3D" id="1.20.1640.10">
    <property type="entry name" value="Multidrug efflux transporter AcrB transmembrane domain"/>
    <property type="match status" value="2"/>
</dbReference>
<comment type="similarity">
    <text evidence="3">Belongs to the resistance-nodulation-cell division (RND) (TC 2.A.6) family.</text>
</comment>
<dbReference type="GO" id="GO:0042910">
    <property type="term" value="F:xenobiotic transmembrane transporter activity"/>
    <property type="evidence" value="ECO:0007669"/>
    <property type="project" value="TreeGrafter"/>
</dbReference>
<feature type="domain" description="SSD" evidence="12">
    <location>
        <begin position="371"/>
        <end position="496"/>
    </location>
</feature>
<feature type="transmembrane region" description="Helical" evidence="11">
    <location>
        <begin position="964"/>
        <end position="985"/>
    </location>
</feature>
<evidence type="ECO:0000259" key="12">
    <source>
        <dbReference type="PROSITE" id="PS50156"/>
    </source>
</evidence>
<dbReference type="Gene3D" id="1.20.1600.10">
    <property type="entry name" value="Outer membrane efflux proteins (OEP)"/>
    <property type="match status" value="1"/>
</dbReference>
<feature type="transmembrane region" description="Helical" evidence="11">
    <location>
        <begin position="341"/>
        <end position="360"/>
    </location>
</feature>
<dbReference type="GO" id="GO:0015562">
    <property type="term" value="F:efflux transmembrane transporter activity"/>
    <property type="evidence" value="ECO:0007669"/>
    <property type="project" value="InterPro"/>
</dbReference>
<keyword evidence="6" id="KW-0997">Cell inner membrane</keyword>
<keyword evidence="9 10" id="KW-0472">Membrane</keyword>
<gene>
    <name evidence="13" type="ORF">IAB75_03390</name>
</gene>
<dbReference type="SUPFAM" id="SSF82866">
    <property type="entry name" value="Multidrug efflux transporter AcrB transmembrane domain"/>
    <property type="match status" value="2"/>
</dbReference>
<accession>A0A940IHW4</accession>
<evidence type="ECO:0000256" key="9">
    <source>
        <dbReference type="ARBA" id="ARBA00023136"/>
    </source>
</evidence>
<dbReference type="InterPro" id="IPR027463">
    <property type="entry name" value="AcrB_DN_DC_subdom"/>
</dbReference>
<dbReference type="InterPro" id="IPR004764">
    <property type="entry name" value="MdtF-like"/>
</dbReference>
<dbReference type="Gene3D" id="3.30.70.1430">
    <property type="entry name" value="Multidrug efflux transporter AcrB pore domain"/>
    <property type="match status" value="2"/>
</dbReference>
<dbReference type="NCBIfam" id="TIGR00915">
    <property type="entry name" value="2A0602"/>
    <property type="match status" value="1"/>
</dbReference>
<dbReference type="SUPFAM" id="SSF82714">
    <property type="entry name" value="Multidrug efflux transporter AcrB TolC docking domain, DN and DC subdomains"/>
    <property type="match status" value="2"/>
</dbReference>
<feature type="transmembrane region" description="Helical" evidence="11">
    <location>
        <begin position="471"/>
        <end position="498"/>
    </location>
</feature>
<proteinExistence type="inferred from homology"/>
<keyword evidence="5" id="KW-1003">Cell membrane</keyword>
<evidence type="ECO:0000313" key="14">
    <source>
        <dbReference type="Proteomes" id="UP000725002"/>
    </source>
</evidence>
<evidence type="ECO:0000256" key="5">
    <source>
        <dbReference type="ARBA" id="ARBA00022475"/>
    </source>
</evidence>
<dbReference type="PANTHER" id="PTHR32063">
    <property type="match status" value="1"/>
</dbReference>
<dbReference type="NCBIfam" id="NF000282">
    <property type="entry name" value="RND_permease_1"/>
    <property type="match status" value="1"/>
</dbReference>
<dbReference type="GO" id="GO:0005886">
    <property type="term" value="C:plasma membrane"/>
    <property type="evidence" value="ECO:0007669"/>
    <property type="project" value="UniProtKB-SubCell"/>
</dbReference>
<dbReference type="GO" id="GO:0009636">
    <property type="term" value="P:response to toxic substance"/>
    <property type="evidence" value="ECO:0007669"/>
    <property type="project" value="UniProtKB-ARBA"/>
</dbReference>
<evidence type="ECO:0000256" key="3">
    <source>
        <dbReference type="ARBA" id="ARBA00010942"/>
    </source>
</evidence>
<feature type="transmembrane region" description="Helical" evidence="11">
    <location>
        <begin position="868"/>
        <end position="885"/>
    </location>
</feature>
<feature type="transmembrane region" description="Helical" evidence="11">
    <location>
        <begin position="393"/>
        <end position="414"/>
    </location>
</feature>
<evidence type="ECO:0000256" key="1">
    <source>
        <dbReference type="ARBA" id="ARBA00004429"/>
    </source>
</evidence>
<keyword evidence="7 10" id="KW-0812">Transmembrane</keyword>
<reference evidence="13" key="2">
    <citation type="journal article" date="2021" name="PeerJ">
        <title>Extensive microbial diversity within the chicken gut microbiome revealed by metagenomics and culture.</title>
        <authorList>
            <person name="Gilroy R."/>
            <person name="Ravi A."/>
            <person name="Getino M."/>
            <person name="Pursley I."/>
            <person name="Horton D.L."/>
            <person name="Alikhan N.F."/>
            <person name="Baker D."/>
            <person name="Gharbi K."/>
            <person name="Hall N."/>
            <person name="Watson M."/>
            <person name="Adriaenssens E.M."/>
            <person name="Foster-Nyarko E."/>
            <person name="Jarju S."/>
            <person name="Secka A."/>
            <person name="Antonio M."/>
            <person name="Oren A."/>
            <person name="Chaudhuri R.R."/>
            <person name="La Ragione R."/>
            <person name="Hildebrand F."/>
            <person name="Pallen M.J."/>
        </authorList>
    </citation>
    <scope>NUCLEOTIDE SEQUENCE</scope>
    <source>
        <strain evidence="13">G3-8215</strain>
    </source>
</reference>
<dbReference type="Gene3D" id="2.20.200.10">
    <property type="entry name" value="Outer membrane efflux proteins (OEP)"/>
    <property type="match status" value="1"/>
</dbReference>
<dbReference type="Gene3D" id="3.30.2090.10">
    <property type="entry name" value="Multidrug efflux transporter AcrB TolC docking domain, DN and DC subdomains"/>
    <property type="match status" value="2"/>
</dbReference>
<dbReference type="FunFam" id="1.20.1640.10:FF:000001">
    <property type="entry name" value="Efflux pump membrane transporter"/>
    <property type="match status" value="1"/>
</dbReference>
<evidence type="ECO:0000313" key="13">
    <source>
        <dbReference type="EMBL" id="MBO8483146.1"/>
    </source>
</evidence>
<feature type="transmembrane region" description="Helical" evidence="11">
    <location>
        <begin position="367"/>
        <end position="387"/>
    </location>
</feature>
<protein>
    <submittedName>
        <fullName evidence="13">Multidrug efflux RND transporter permease subunit</fullName>
    </submittedName>
</protein>
<dbReference type="SUPFAM" id="SSF56954">
    <property type="entry name" value="Outer membrane efflux proteins (OEP)"/>
    <property type="match status" value="1"/>
</dbReference>
<name>A0A940IHW4_9BACT</name>
<dbReference type="Gene3D" id="3.30.70.1320">
    <property type="entry name" value="Multidrug efflux transporter AcrB pore domain like"/>
    <property type="match status" value="1"/>
</dbReference>
<dbReference type="Pfam" id="PF00873">
    <property type="entry name" value="ACR_tran"/>
    <property type="match status" value="1"/>
</dbReference>
<feature type="transmembrane region" description="Helical" evidence="11">
    <location>
        <begin position="435"/>
        <end position="459"/>
    </location>
</feature>
<dbReference type="PROSITE" id="PS50156">
    <property type="entry name" value="SSD"/>
    <property type="match status" value="1"/>
</dbReference>
<feature type="transmembrane region" description="Helical" evidence="11">
    <location>
        <begin position="920"/>
        <end position="943"/>
    </location>
</feature>
<dbReference type="InterPro" id="IPR000731">
    <property type="entry name" value="SSD"/>
</dbReference>
<evidence type="ECO:0000256" key="7">
    <source>
        <dbReference type="ARBA" id="ARBA00022692"/>
    </source>
</evidence>
<feature type="transmembrane region" description="Helical" evidence="11">
    <location>
        <begin position="997"/>
        <end position="1026"/>
    </location>
</feature>
<dbReference type="InterPro" id="IPR003423">
    <property type="entry name" value="OMP_efflux"/>
</dbReference>
<dbReference type="InterPro" id="IPR001036">
    <property type="entry name" value="Acrflvin-R"/>
</dbReference>